<feature type="region of interest" description="Disordered" evidence="1">
    <location>
        <begin position="149"/>
        <end position="168"/>
    </location>
</feature>
<evidence type="ECO:0000313" key="3">
    <source>
        <dbReference type="Proteomes" id="UP001153076"/>
    </source>
</evidence>
<organism evidence="2 3">
    <name type="scientific">Carnegiea gigantea</name>
    <dbReference type="NCBI Taxonomy" id="171969"/>
    <lineage>
        <taxon>Eukaryota</taxon>
        <taxon>Viridiplantae</taxon>
        <taxon>Streptophyta</taxon>
        <taxon>Embryophyta</taxon>
        <taxon>Tracheophyta</taxon>
        <taxon>Spermatophyta</taxon>
        <taxon>Magnoliopsida</taxon>
        <taxon>eudicotyledons</taxon>
        <taxon>Gunneridae</taxon>
        <taxon>Pentapetalae</taxon>
        <taxon>Caryophyllales</taxon>
        <taxon>Cactineae</taxon>
        <taxon>Cactaceae</taxon>
        <taxon>Cactoideae</taxon>
        <taxon>Echinocereeae</taxon>
        <taxon>Carnegiea</taxon>
    </lineage>
</organism>
<dbReference type="AlphaFoldDB" id="A0A9Q1QKG3"/>
<comment type="caution">
    <text evidence="2">The sequence shown here is derived from an EMBL/GenBank/DDBJ whole genome shotgun (WGS) entry which is preliminary data.</text>
</comment>
<dbReference type="EMBL" id="JAKOGI010000062">
    <property type="protein sequence ID" value="KAJ8446023.1"/>
    <property type="molecule type" value="Genomic_DNA"/>
</dbReference>
<sequence length="209" mass="22797">MEATNAARPLPVFDYVPTVGCEPSHSHAPVRSHPYKEQVREVVCTDRDGQSGGGNRGQAVGADALQSHHRNLGRPAKSKPFLVRGTGANLEALRGEPREEEYSTEIVATIARGYLEGIIRSAWKAKLREAQQVLTANTSHFGLWGARGEPHRSDPPPTVIWGQGQGKKHRGGLLDSRRPCGLQCHYGVANSPQGEAYYRFILAPTSVRS</sequence>
<evidence type="ECO:0000256" key="1">
    <source>
        <dbReference type="SAM" id="MobiDB-lite"/>
    </source>
</evidence>
<dbReference type="Proteomes" id="UP001153076">
    <property type="component" value="Unassembled WGS sequence"/>
</dbReference>
<gene>
    <name evidence="2" type="ORF">Cgig2_012367</name>
</gene>
<proteinExistence type="predicted"/>
<keyword evidence="3" id="KW-1185">Reference proteome</keyword>
<name>A0A9Q1QKG3_9CARY</name>
<dbReference type="OrthoDB" id="1752268at2759"/>
<accession>A0A9Q1QKG3</accession>
<protein>
    <submittedName>
        <fullName evidence="2">Uncharacterized protein</fullName>
    </submittedName>
</protein>
<evidence type="ECO:0000313" key="2">
    <source>
        <dbReference type="EMBL" id="KAJ8446023.1"/>
    </source>
</evidence>
<reference evidence="2" key="1">
    <citation type="submission" date="2022-04" db="EMBL/GenBank/DDBJ databases">
        <title>Carnegiea gigantea Genome sequencing and assembly v2.</title>
        <authorList>
            <person name="Copetti D."/>
            <person name="Sanderson M.J."/>
            <person name="Burquez A."/>
            <person name="Wojciechowski M.F."/>
        </authorList>
    </citation>
    <scope>NUCLEOTIDE SEQUENCE</scope>
    <source>
        <strain evidence="2">SGP5-SGP5p</strain>
        <tissue evidence="2">Aerial part</tissue>
    </source>
</reference>